<dbReference type="InterPro" id="IPR035906">
    <property type="entry name" value="MetI-like_sf"/>
</dbReference>
<reference evidence="9 10" key="1">
    <citation type="journal article" date="2017" name="BMC Genomics">
        <title>Comparative genomic and phylogenomic analyses of the Bifidobacteriaceae family.</title>
        <authorList>
            <person name="Lugli G.A."/>
            <person name="Milani C."/>
            <person name="Turroni F."/>
            <person name="Duranti S."/>
            <person name="Mancabelli L."/>
            <person name="Mangifesta M."/>
            <person name="Ferrario C."/>
            <person name="Modesto M."/>
            <person name="Mattarelli P."/>
            <person name="Jiri K."/>
            <person name="van Sinderen D."/>
            <person name="Ventura M."/>
        </authorList>
    </citation>
    <scope>NUCLEOTIDE SEQUENCE [LARGE SCALE GENOMIC DNA]</scope>
    <source>
        <strain evidence="9 10">DSM 24744</strain>
    </source>
</reference>
<sequence length="249" mass="26560">MRAATTIVTGVVILIIWQIWTDAAHVPSTLMPSPVAIAQAAGKSWHTLWPALQITGAEGIIGFIIAIAAGIALGVGFHCSRLLHATLLPYLTAAQTLPLIAIAPMFLIWFGFEPTGKVVLVAIFGLFPVAVQTVRGLDSVPRFYEDVALTCGASPAWTLWHVKLRVAARQIFGGIRISAAYTLSTATTAEYLGARKGLGIWLQMAYNSFRTPLIFVAAFAIIIATGILLLLVDGVELALLGNPEDDDLS</sequence>
<evidence type="ECO:0000259" key="8">
    <source>
        <dbReference type="PROSITE" id="PS50928"/>
    </source>
</evidence>
<evidence type="ECO:0000256" key="1">
    <source>
        <dbReference type="ARBA" id="ARBA00004651"/>
    </source>
</evidence>
<dbReference type="PANTHER" id="PTHR30151">
    <property type="entry name" value="ALKANE SULFONATE ABC TRANSPORTER-RELATED, MEMBRANE SUBUNIT"/>
    <property type="match status" value="1"/>
</dbReference>
<dbReference type="AlphaFoldDB" id="A0A261EYM1"/>
<dbReference type="GO" id="GO:0055085">
    <property type="term" value="P:transmembrane transport"/>
    <property type="evidence" value="ECO:0007669"/>
    <property type="project" value="InterPro"/>
</dbReference>
<evidence type="ECO:0000313" key="9">
    <source>
        <dbReference type="EMBL" id="OZG51951.1"/>
    </source>
</evidence>
<feature type="transmembrane region" description="Helical" evidence="7">
    <location>
        <begin position="54"/>
        <end position="75"/>
    </location>
</feature>
<dbReference type="RefSeq" id="WP_094691233.1">
    <property type="nucleotide sequence ID" value="NZ_MWWQ01000006.1"/>
</dbReference>
<protein>
    <submittedName>
        <fullName evidence="9">ABC transporter permease</fullName>
    </submittedName>
</protein>
<comment type="caution">
    <text evidence="9">The sequence shown here is derived from an EMBL/GenBank/DDBJ whole genome shotgun (WGS) entry which is preliminary data.</text>
</comment>
<dbReference type="GO" id="GO:0005886">
    <property type="term" value="C:plasma membrane"/>
    <property type="evidence" value="ECO:0007669"/>
    <property type="project" value="UniProtKB-SubCell"/>
</dbReference>
<evidence type="ECO:0000256" key="6">
    <source>
        <dbReference type="ARBA" id="ARBA00023136"/>
    </source>
</evidence>
<keyword evidence="10" id="KW-1185">Reference proteome</keyword>
<evidence type="ECO:0000313" key="10">
    <source>
        <dbReference type="Proteomes" id="UP000216454"/>
    </source>
</evidence>
<dbReference type="InterPro" id="IPR000515">
    <property type="entry name" value="MetI-like"/>
</dbReference>
<gene>
    <name evidence="9" type="ORF">PSSU_0734</name>
</gene>
<name>A0A261EYM1_9BIFI</name>
<accession>A0A261EYM1</accession>
<comment type="subcellular location">
    <subcellularLocation>
        <location evidence="1 7">Cell membrane</location>
        <topology evidence="1 7">Multi-pass membrane protein</topology>
    </subcellularLocation>
</comment>
<dbReference type="PROSITE" id="PS50928">
    <property type="entry name" value="ABC_TM1"/>
    <property type="match status" value="1"/>
</dbReference>
<evidence type="ECO:0000256" key="7">
    <source>
        <dbReference type="RuleBase" id="RU363032"/>
    </source>
</evidence>
<feature type="domain" description="ABC transmembrane type-1" evidence="8">
    <location>
        <begin position="48"/>
        <end position="232"/>
    </location>
</feature>
<dbReference type="OrthoDB" id="7274389at2"/>
<feature type="transmembrane region" description="Helical" evidence="7">
    <location>
        <begin position="118"/>
        <end position="137"/>
    </location>
</feature>
<keyword evidence="3" id="KW-1003">Cell membrane</keyword>
<keyword evidence="6 7" id="KW-0472">Membrane</keyword>
<evidence type="ECO:0000256" key="3">
    <source>
        <dbReference type="ARBA" id="ARBA00022475"/>
    </source>
</evidence>
<feature type="transmembrane region" description="Helical" evidence="7">
    <location>
        <begin position="87"/>
        <end position="112"/>
    </location>
</feature>
<dbReference type="Pfam" id="PF00528">
    <property type="entry name" value="BPD_transp_1"/>
    <property type="match status" value="1"/>
</dbReference>
<feature type="transmembrane region" description="Helical" evidence="7">
    <location>
        <begin position="213"/>
        <end position="232"/>
    </location>
</feature>
<evidence type="ECO:0000256" key="5">
    <source>
        <dbReference type="ARBA" id="ARBA00022989"/>
    </source>
</evidence>
<dbReference type="EMBL" id="MWWQ01000006">
    <property type="protein sequence ID" value="OZG51951.1"/>
    <property type="molecule type" value="Genomic_DNA"/>
</dbReference>
<evidence type="ECO:0000256" key="4">
    <source>
        <dbReference type="ARBA" id="ARBA00022692"/>
    </source>
</evidence>
<organism evidence="9 10">
    <name type="scientific">Pseudoscardovia suis</name>
    <dbReference type="NCBI Taxonomy" id="987063"/>
    <lineage>
        <taxon>Bacteria</taxon>
        <taxon>Bacillati</taxon>
        <taxon>Actinomycetota</taxon>
        <taxon>Actinomycetes</taxon>
        <taxon>Bifidobacteriales</taxon>
        <taxon>Bifidobacteriaceae</taxon>
        <taxon>Pseudoscardovia</taxon>
    </lineage>
</organism>
<keyword evidence="2 7" id="KW-0813">Transport</keyword>
<evidence type="ECO:0000256" key="2">
    <source>
        <dbReference type="ARBA" id="ARBA00022448"/>
    </source>
</evidence>
<keyword evidence="4 7" id="KW-0812">Transmembrane</keyword>
<proteinExistence type="inferred from homology"/>
<dbReference type="CDD" id="cd06261">
    <property type="entry name" value="TM_PBP2"/>
    <property type="match status" value="1"/>
</dbReference>
<dbReference type="Proteomes" id="UP000216454">
    <property type="component" value="Unassembled WGS sequence"/>
</dbReference>
<keyword evidence="5 7" id="KW-1133">Transmembrane helix</keyword>
<dbReference type="PANTHER" id="PTHR30151:SF20">
    <property type="entry name" value="ABC TRANSPORTER PERMEASE PROTEIN HI_0355-RELATED"/>
    <property type="match status" value="1"/>
</dbReference>
<dbReference type="SUPFAM" id="SSF161098">
    <property type="entry name" value="MetI-like"/>
    <property type="match status" value="1"/>
</dbReference>
<comment type="similarity">
    <text evidence="7">Belongs to the binding-protein-dependent transport system permease family.</text>
</comment>
<dbReference type="Gene3D" id="1.10.3720.10">
    <property type="entry name" value="MetI-like"/>
    <property type="match status" value="1"/>
</dbReference>